<feature type="transmembrane region" description="Helical" evidence="6">
    <location>
        <begin position="396"/>
        <end position="413"/>
    </location>
</feature>
<evidence type="ECO:0000256" key="1">
    <source>
        <dbReference type="ARBA" id="ARBA00004141"/>
    </source>
</evidence>
<reference evidence="8" key="1">
    <citation type="journal article" date="2021" name="Environ. Microbiol.">
        <title>Genomic characterization of three novel Desulfobacterota classes expand the metabolic and phylogenetic diversity of the phylum.</title>
        <authorList>
            <person name="Murphy C.L."/>
            <person name="Biggerstaff J."/>
            <person name="Eichhorn A."/>
            <person name="Ewing E."/>
            <person name="Shahan R."/>
            <person name="Soriano D."/>
            <person name="Stewart S."/>
            <person name="VanMol K."/>
            <person name="Walker R."/>
            <person name="Walters P."/>
            <person name="Elshahed M.S."/>
            <person name="Youssef N.H."/>
        </authorList>
    </citation>
    <scope>NUCLEOTIDE SEQUENCE</scope>
    <source>
        <strain evidence="8">Zod_Metabat.24</strain>
    </source>
</reference>
<dbReference type="PANTHER" id="PTHR31566">
    <property type="entry name" value="CYTOCHROME C BIOGENESIS PROTEIN CCS1, CHLOROPLASTIC"/>
    <property type="match status" value="1"/>
</dbReference>
<dbReference type="GO" id="GO:0016020">
    <property type="term" value="C:membrane"/>
    <property type="evidence" value="ECO:0007669"/>
    <property type="project" value="UniProtKB-SubCell"/>
</dbReference>
<keyword evidence="4 6" id="KW-1133">Transmembrane helix</keyword>
<gene>
    <name evidence="8" type="ORF">JW984_01260</name>
</gene>
<keyword evidence="5 6" id="KW-0472">Membrane</keyword>
<accession>A0A9D8PNA4</accession>
<evidence type="ECO:0000259" key="7">
    <source>
        <dbReference type="Pfam" id="PF05140"/>
    </source>
</evidence>
<evidence type="ECO:0000313" key="9">
    <source>
        <dbReference type="Proteomes" id="UP000809273"/>
    </source>
</evidence>
<keyword evidence="2 6" id="KW-0812">Transmembrane</keyword>
<feature type="transmembrane region" description="Helical" evidence="6">
    <location>
        <begin position="20"/>
        <end position="47"/>
    </location>
</feature>
<evidence type="ECO:0000256" key="6">
    <source>
        <dbReference type="SAM" id="Phobius"/>
    </source>
</evidence>
<protein>
    <submittedName>
        <fullName evidence="8">Cytochrome c biogenesis protein ResB</fullName>
    </submittedName>
</protein>
<comment type="subcellular location">
    <subcellularLocation>
        <location evidence="1">Membrane</location>
        <topology evidence="1">Multi-pass membrane protein</topology>
    </subcellularLocation>
</comment>
<name>A0A9D8PNA4_9DELT</name>
<evidence type="ECO:0000256" key="4">
    <source>
        <dbReference type="ARBA" id="ARBA00022989"/>
    </source>
</evidence>
<comment type="caution">
    <text evidence="8">The sequence shown here is derived from an EMBL/GenBank/DDBJ whole genome shotgun (WGS) entry which is preliminary data.</text>
</comment>
<keyword evidence="3" id="KW-0201">Cytochrome c-type biogenesis</keyword>
<dbReference type="Pfam" id="PF05140">
    <property type="entry name" value="ResB"/>
    <property type="match status" value="1"/>
</dbReference>
<evidence type="ECO:0000313" key="8">
    <source>
        <dbReference type="EMBL" id="MBN1571802.1"/>
    </source>
</evidence>
<dbReference type="AlphaFoldDB" id="A0A9D8PNA4"/>
<dbReference type="Proteomes" id="UP000809273">
    <property type="component" value="Unassembled WGS sequence"/>
</dbReference>
<evidence type="ECO:0000256" key="2">
    <source>
        <dbReference type="ARBA" id="ARBA00022692"/>
    </source>
</evidence>
<feature type="transmembrane region" description="Helical" evidence="6">
    <location>
        <begin position="84"/>
        <end position="105"/>
    </location>
</feature>
<sequence>MSQNNGKNEKTIKRPSEKSVVVEVIEYLSSIRFTVVILTTIAIVAGIGTLVGQNLPETAYIDLYGDRLYSILKLFSITDIYHSVYFNALLALFITNLTLCTLKFAPARIRDALSRDIRRRSYSHSEKIESGVPSEECVLRVKKALGRHALRPFHRVVKKRAGKKIELFSEPHPILSLGALVVHISIIVIILGGLVSSLFGFSGEMIISEGSSSNELFVRSGHIYKLDFDVALEKFTIESYSDGTPKEYRSDIRFKRGGSEVDAALTVNHPAKFDGIRFYQSDFGNSLEEAVISIYDKDGKRLFEGKAPYMVPVPIEDLGIAVILAEFFDNYENRGPAAHIIVVKGEKMTALWANTDPPELAGPAGRGKDGLLFVLKSYKLIPYSGISASYEPGLPLVWTGFILLSIGFTFPLLSMSGRFKVVIDERTGKGEKALSIEVCGSPGRIKGDFPGRFDKLVKTIEENLC</sequence>
<organism evidence="8 9">
    <name type="scientific">Candidatus Zymogenus saltonus</name>
    <dbReference type="NCBI Taxonomy" id="2844893"/>
    <lineage>
        <taxon>Bacteria</taxon>
        <taxon>Deltaproteobacteria</taxon>
        <taxon>Candidatus Zymogenia</taxon>
        <taxon>Candidatus Zymogeniales</taxon>
        <taxon>Candidatus Zymogenaceae</taxon>
        <taxon>Candidatus Zymogenus</taxon>
    </lineage>
</organism>
<dbReference type="InterPro" id="IPR007816">
    <property type="entry name" value="ResB-like_domain"/>
</dbReference>
<feature type="transmembrane region" description="Helical" evidence="6">
    <location>
        <begin position="174"/>
        <end position="201"/>
    </location>
</feature>
<evidence type="ECO:0000256" key="3">
    <source>
        <dbReference type="ARBA" id="ARBA00022748"/>
    </source>
</evidence>
<dbReference type="InterPro" id="IPR023494">
    <property type="entry name" value="Cyt_c_bgen_Ccs1/CcsB/ResB"/>
</dbReference>
<reference evidence="8" key="2">
    <citation type="submission" date="2021-01" db="EMBL/GenBank/DDBJ databases">
        <authorList>
            <person name="Hahn C.R."/>
            <person name="Youssef N.H."/>
            <person name="Elshahed M."/>
        </authorList>
    </citation>
    <scope>NUCLEOTIDE SEQUENCE</scope>
    <source>
        <strain evidence="8">Zod_Metabat.24</strain>
    </source>
</reference>
<proteinExistence type="predicted"/>
<dbReference type="PANTHER" id="PTHR31566:SF0">
    <property type="entry name" value="CYTOCHROME C BIOGENESIS PROTEIN CCS1, CHLOROPLASTIC"/>
    <property type="match status" value="1"/>
</dbReference>
<dbReference type="GO" id="GO:0017004">
    <property type="term" value="P:cytochrome complex assembly"/>
    <property type="evidence" value="ECO:0007669"/>
    <property type="project" value="UniProtKB-KW"/>
</dbReference>
<evidence type="ECO:0000256" key="5">
    <source>
        <dbReference type="ARBA" id="ARBA00023136"/>
    </source>
</evidence>
<feature type="domain" description="ResB-like" evidence="7">
    <location>
        <begin position="32"/>
        <end position="347"/>
    </location>
</feature>
<dbReference type="EMBL" id="JAFGIX010000006">
    <property type="protein sequence ID" value="MBN1571802.1"/>
    <property type="molecule type" value="Genomic_DNA"/>
</dbReference>